<proteinExistence type="predicted"/>
<dbReference type="CDD" id="cd04590">
    <property type="entry name" value="CBS_pair_CorC_HlyC_assoc"/>
    <property type="match status" value="1"/>
</dbReference>
<dbReference type="EMBL" id="JAHLQJ010000001">
    <property type="protein sequence ID" value="MBU5670367.1"/>
    <property type="molecule type" value="Genomic_DNA"/>
</dbReference>
<gene>
    <name evidence="8" type="ORF">KQJ23_00850</name>
</gene>
<dbReference type="SMART" id="SM01091">
    <property type="entry name" value="CorC_HlyC"/>
    <property type="match status" value="1"/>
</dbReference>
<name>A0ABS6FLJ2_9BACL</name>
<feature type="transmembrane region" description="Helical" evidence="5">
    <location>
        <begin position="63"/>
        <end position="82"/>
    </location>
</feature>
<organism evidence="8 9">
    <name type="scientific">Paenibacillus brevis</name>
    <dbReference type="NCBI Taxonomy" id="2841508"/>
    <lineage>
        <taxon>Bacteria</taxon>
        <taxon>Bacillati</taxon>
        <taxon>Bacillota</taxon>
        <taxon>Bacilli</taxon>
        <taxon>Bacillales</taxon>
        <taxon>Paenibacillaceae</taxon>
        <taxon>Paenibacillus</taxon>
    </lineage>
</organism>
<evidence type="ECO:0000259" key="7">
    <source>
        <dbReference type="PROSITE" id="PS51846"/>
    </source>
</evidence>
<dbReference type="PROSITE" id="PS51371">
    <property type="entry name" value="CBS"/>
    <property type="match status" value="2"/>
</dbReference>
<dbReference type="InterPro" id="IPR044751">
    <property type="entry name" value="Ion_transp-like_CBS"/>
</dbReference>
<comment type="subcellular location">
    <subcellularLocation>
        <location evidence="1">Cell membrane</location>
        <topology evidence="1">Multi-pass membrane protein</topology>
    </subcellularLocation>
</comment>
<feature type="transmembrane region" description="Helical" evidence="5">
    <location>
        <begin position="6"/>
        <end position="32"/>
    </location>
</feature>
<dbReference type="InterPro" id="IPR051676">
    <property type="entry name" value="UPF0053_domain"/>
</dbReference>
<feature type="domain" description="CBS" evidence="6">
    <location>
        <begin position="289"/>
        <end position="346"/>
    </location>
</feature>
<evidence type="ECO:0000256" key="2">
    <source>
        <dbReference type="ARBA" id="ARBA00022475"/>
    </source>
</evidence>
<dbReference type="PROSITE" id="PS51846">
    <property type="entry name" value="CNNM"/>
    <property type="match status" value="1"/>
</dbReference>
<evidence type="ECO:0000256" key="1">
    <source>
        <dbReference type="ARBA" id="ARBA00004651"/>
    </source>
</evidence>
<evidence type="ECO:0000259" key="6">
    <source>
        <dbReference type="PROSITE" id="PS51371"/>
    </source>
</evidence>
<dbReference type="Proteomes" id="UP000743001">
    <property type="component" value="Unassembled WGS sequence"/>
</dbReference>
<evidence type="ECO:0000313" key="9">
    <source>
        <dbReference type="Proteomes" id="UP000743001"/>
    </source>
</evidence>
<feature type="domain" description="CBS" evidence="6">
    <location>
        <begin position="225"/>
        <end position="286"/>
    </location>
</feature>
<dbReference type="Pfam" id="PF00571">
    <property type="entry name" value="CBS"/>
    <property type="match status" value="2"/>
</dbReference>
<evidence type="ECO:0000256" key="3">
    <source>
        <dbReference type="PROSITE-ProRule" id="PRU00703"/>
    </source>
</evidence>
<keyword evidence="4 5" id="KW-1133">Transmembrane helix</keyword>
<dbReference type="Pfam" id="PF03471">
    <property type="entry name" value="CorC_HlyC"/>
    <property type="match status" value="1"/>
</dbReference>
<sequence>MDSDRLLVLNLVLVVVLIALTAFFVAVEFAIVRVRGSRVDQLIAEGRKNALAVKQVTSNLDGYLSACQLGITITALGLGWLGEPTVEQVLHPVFHSLQIPEAVTGILSFLIAFVVITYLHVVVGELAPKTIAIRKAEAVAMLTAKPLILFTKVMRPFIWTLNGSANQLVKLIGIKPASEHEEAHSEEEIQIIINESYESGKINQSEYGYVNRIFAFDNMLAREIMVPRTDMVCLYTDKTRDENLEIIVEQQYTRFPVVEESKDNVIGIINTKQFFLALRNNPDLDVTSILQPVMAVSEVTPVNELLQRMQKEGTHIAILIDEYGGTAGLVTIEDILEEIVGEIRDEFDKEEEQPIVQLGDNHVVVDGKVAVNQINDLLLSDLDTEDVDTIGGWLYGTHPEMNVGETLEHHNLIFKLLDKEPHRFKRLEIVKMIPETEQ</sequence>
<evidence type="ECO:0000256" key="4">
    <source>
        <dbReference type="PROSITE-ProRule" id="PRU01193"/>
    </source>
</evidence>
<comment type="caution">
    <text evidence="8">The sequence shown here is derived from an EMBL/GenBank/DDBJ whole genome shotgun (WGS) entry which is preliminary data.</text>
</comment>
<dbReference type="InterPro" id="IPR000644">
    <property type="entry name" value="CBS_dom"/>
</dbReference>
<dbReference type="RefSeq" id="WP_216476697.1">
    <property type="nucleotide sequence ID" value="NZ_JAHLQJ010000001.1"/>
</dbReference>
<protein>
    <submittedName>
        <fullName evidence="8">Hemolysin family protein</fullName>
    </submittedName>
</protein>
<dbReference type="SMART" id="SM00116">
    <property type="entry name" value="CBS"/>
    <property type="match status" value="2"/>
</dbReference>
<keyword evidence="3" id="KW-0129">CBS domain</keyword>
<feature type="transmembrane region" description="Helical" evidence="5">
    <location>
        <begin position="102"/>
        <end position="127"/>
    </location>
</feature>
<dbReference type="InterPro" id="IPR005170">
    <property type="entry name" value="Transptr-assoc_dom"/>
</dbReference>
<accession>A0ABS6FLJ2</accession>
<reference evidence="8 9" key="1">
    <citation type="submission" date="2021-06" db="EMBL/GenBank/DDBJ databases">
        <authorList>
            <person name="Sun Q."/>
            <person name="Li D."/>
        </authorList>
    </citation>
    <scope>NUCLEOTIDE SEQUENCE [LARGE SCALE GENOMIC DNA]</scope>
    <source>
        <strain evidence="8 9">MSJ-6</strain>
    </source>
</reference>
<dbReference type="InterPro" id="IPR002550">
    <property type="entry name" value="CNNM"/>
</dbReference>
<evidence type="ECO:0000313" key="8">
    <source>
        <dbReference type="EMBL" id="MBU5670367.1"/>
    </source>
</evidence>
<evidence type="ECO:0000256" key="5">
    <source>
        <dbReference type="SAM" id="Phobius"/>
    </source>
</evidence>
<feature type="domain" description="CNNM transmembrane" evidence="7">
    <location>
        <begin position="3"/>
        <end position="206"/>
    </location>
</feature>
<dbReference type="Pfam" id="PF01595">
    <property type="entry name" value="CNNM"/>
    <property type="match status" value="1"/>
</dbReference>
<keyword evidence="4 5" id="KW-0472">Membrane</keyword>
<keyword evidence="4 5" id="KW-0812">Transmembrane</keyword>
<keyword evidence="9" id="KW-1185">Reference proteome</keyword>
<keyword evidence="2" id="KW-1003">Cell membrane</keyword>
<dbReference type="PANTHER" id="PTHR43099">
    <property type="entry name" value="UPF0053 PROTEIN YRKA"/>
    <property type="match status" value="1"/>
</dbReference>
<dbReference type="PANTHER" id="PTHR43099:SF2">
    <property type="entry name" value="UPF0053 PROTEIN YRKA"/>
    <property type="match status" value="1"/>
</dbReference>